<sequence length="83" mass="9197">MDKLTGRRDNTSLQGTVTTATAAKEAEEEGDMTMKVILLQLIDTAVFTFNLAFLAVTEAAAASQRHLLLTRKYQNKLLIILQE</sequence>
<evidence type="ECO:0000256" key="1">
    <source>
        <dbReference type="SAM" id="MobiDB-lite"/>
    </source>
</evidence>
<feature type="compositionally biased region" description="Basic and acidic residues" evidence="1">
    <location>
        <begin position="1"/>
        <end position="10"/>
    </location>
</feature>
<protein>
    <submittedName>
        <fullName evidence="2">Uncharacterized protein</fullName>
    </submittedName>
</protein>
<dbReference type="Proteomes" id="UP000007802">
    <property type="component" value="Unassembled WGS sequence"/>
</dbReference>
<dbReference type="AlphaFoldDB" id="A0A0J9ESA9"/>
<proteinExistence type="predicted"/>
<feature type="region of interest" description="Disordered" evidence="1">
    <location>
        <begin position="1"/>
        <end position="25"/>
    </location>
</feature>
<gene>
    <name evidence="2" type="ORF">BDDG_13326</name>
</gene>
<accession>A0A0J9ESA9</accession>
<evidence type="ECO:0000313" key="2">
    <source>
        <dbReference type="EMBL" id="KMW69158.1"/>
    </source>
</evidence>
<name>A0A0J9ESA9_AJEDA</name>
<organism evidence="2">
    <name type="scientific">Ajellomyces dermatitidis (strain ATCC 18188 / CBS 674.68)</name>
    <name type="common">Blastomyces dermatitidis</name>
    <dbReference type="NCBI Taxonomy" id="653446"/>
    <lineage>
        <taxon>Eukaryota</taxon>
        <taxon>Fungi</taxon>
        <taxon>Dikarya</taxon>
        <taxon>Ascomycota</taxon>
        <taxon>Pezizomycotina</taxon>
        <taxon>Eurotiomycetes</taxon>
        <taxon>Eurotiomycetidae</taxon>
        <taxon>Onygenales</taxon>
        <taxon>Ajellomycetaceae</taxon>
        <taxon>Blastomyces</taxon>
    </lineage>
</organism>
<dbReference type="EMBL" id="GG749590">
    <property type="protein sequence ID" value="KMW69158.1"/>
    <property type="molecule type" value="Genomic_DNA"/>
</dbReference>
<reference evidence="2" key="1">
    <citation type="submission" date="2010-03" db="EMBL/GenBank/DDBJ databases">
        <title>Annotation of Blastomyces dermatitidis strain ATCC 18188.</title>
        <authorList>
            <consortium name="The Broad Institute Genome Sequencing Platform"/>
            <consortium name="Broad Institute Genome Sequencing Center for Infectious Disease."/>
            <person name="Cuomo C."/>
            <person name="Klein B."/>
            <person name="Sullivan T."/>
            <person name="Heitman J."/>
            <person name="Young S."/>
            <person name="Zeng Q."/>
            <person name="Gargeya S."/>
            <person name="Alvarado L."/>
            <person name="Berlin A.M."/>
            <person name="Chapman S.B."/>
            <person name="Chen Z."/>
            <person name="Freedman E."/>
            <person name="Gellesch M."/>
            <person name="Goldberg J."/>
            <person name="Griggs A."/>
            <person name="Gujja S."/>
            <person name="Heilman E."/>
            <person name="Heiman D."/>
            <person name="Howarth C."/>
            <person name="Mehta T."/>
            <person name="Neiman D."/>
            <person name="Pearson M."/>
            <person name="Roberts A."/>
            <person name="Saif S."/>
            <person name="Shea T."/>
            <person name="Shenoy N."/>
            <person name="Sisk P."/>
            <person name="Stolte C."/>
            <person name="Sykes S."/>
            <person name="White J."/>
            <person name="Yandava C."/>
            <person name="Haas B."/>
            <person name="Nusbaum C."/>
            <person name="Birren B."/>
        </authorList>
    </citation>
    <scope>NUCLEOTIDE SEQUENCE</scope>
    <source>
        <strain evidence="2">ATCC 18188</strain>
    </source>
</reference>